<proteinExistence type="predicted"/>
<dbReference type="HOGENOM" id="CLU_887427_0_0_2"/>
<protein>
    <submittedName>
        <fullName evidence="1">Uncharacterized protein</fullName>
    </submittedName>
</protein>
<evidence type="ECO:0000313" key="2">
    <source>
        <dbReference type="Proteomes" id="UP000009227"/>
    </source>
</evidence>
<evidence type="ECO:0000313" key="1">
    <source>
        <dbReference type="EMBL" id="AEF95782.1"/>
    </source>
</evidence>
<dbReference type="GeneID" id="10643060"/>
<dbReference type="EMBL" id="CP002737">
    <property type="protein sequence ID" value="AEF95782.1"/>
    <property type="molecule type" value="Genomic_DNA"/>
</dbReference>
<keyword evidence="2" id="KW-1185">Reference proteome</keyword>
<dbReference type="STRING" id="880724.Metig_0225"/>
<dbReference type="OrthoDB" id="60412at2157"/>
<dbReference type="KEGG" id="mig:Metig_0225"/>
<gene>
    <name evidence="1" type="ordered locus">Metig_0225</name>
</gene>
<organism evidence="2">
    <name type="scientific">Methanotorris igneus (strain DSM 5666 / JCM 11834 / Kol 5)</name>
    <dbReference type="NCBI Taxonomy" id="880724"/>
    <lineage>
        <taxon>Archaea</taxon>
        <taxon>Methanobacteriati</taxon>
        <taxon>Methanobacteriota</taxon>
        <taxon>Methanomada group</taxon>
        <taxon>Methanococci</taxon>
        <taxon>Methanococcales</taxon>
        <taxon>Methanocaldococcaceae</taxon>
        <taxon>Methanotorris</taxon>
    </lineage>
</organism>
<dbReference type="RefSeq" id="WP_013798391.1">
    <property type="nucleotide sequence ID" value="NC_015562.1"/>
</dbReference>
<accession>F6BA92</accession>
<reference evidence="1 2" key="1">
    <citation type="submission" date="2011-05" db="EMBL/GenBank/DDBJ databases">
        <title>Complete sequence of Methanotorris igneus Kol 5.</title>
        <authorList>
            <consortium name="US DOE Joint Genome Institute"/>
            <person name="Lucas S."/>
            <person name="Han J."/>
            <person name="Lapidus A."/>
            <person name="Cheng J.-F."/>
            <person name="Goodwin L."/>
            <person name="Pitluck S."/>
            <person name="Peters L."/>
            <person name="Mikhailova N."/>
            <person name="Chertkov O."/>
            <person name="Han C."/>
            <person name="Tapia R."/>
            <person name="Land M."/>
            <person name="Hauser L."/>
            <person name="Kyrpides N."/>
            <person name="Ivanova N."/>
            <person name="Pagani I."/>
            <person name="Sieprawska-Lupa M."/>
            <person name="Whitman W."/>
            <person name="Woyke T."/>
        </authorList>
    </citation>
    <scope>NUCLEOTIDE SEQUENCE [LARGE SCALE GENOMIC DNA]</scope>
    <source>
        <strain evidence="2">DSM 5666 / JCM 11834 / Kol 5</strain>
    </source>
</reference>
<name>F6BA92_METIK</name>
<dbReference type="Proteomes" id="UP000009227">
    <property type="component" value="Chromosome"/>
</dbReference>
<sequence>MTLLDICNEIIEGEDGKVKDFAHTIKLTYLSEFERFEKEDMKVKLRKLNIAEEDGLLFYGKDYLIFKSIYYFNEVPVFRKEEDAIIFLNKIGIEPNRTLKSLSFEEKRKLGNEFLNKALICVPKEYSKYLPYIIFGKEYYFKGIELKEYVSSLNGLYKIGKRKKVRDLIVNMEIPDEDDVKKYKKKIAKRINKFKKKLNDEYEINYFNLKFKGKKFKCQYIYIKPSLWDHVKSFFGEGIELKYYPTLINVAYSSEKIDFLKPLFIFVDKKDVAVYAKVPKLVYLKNNLSLNHLNLEGKYIFYGNWSDEEFYKFLKI</sequence>
<dbReference type="AlphaFoldDB" id="F6BA92"/>